<dbReference type="EMBL" id="JACIDS010000005">
    <property type="protein sequence ID" value="MBB3933007.1"/>
    <property type="molecule type" value="Genomic_DNA"/>
</dbReference>
<evidence type="ECO:0000256" key="1">
    <source>
        <dbReference type="ARBA" id="ARBA00023125"/>
    </source>
</evidence>
<evidence type="ECO:0000313" key="5">
    <source>
        <dbReference type="EMBL" id="MBB3933007.1"/>
    </source>
</evidence>
<dbReference type="Pfam" id="PF17938">
    <property type="entry name" value="TetR_C_29"/>
    <property type="match status" value="1"/>
</dbReference>
<feature type="domain" description="HTH tetR-type" evidence="4">
    <location>
        <begin position="23"/>
        <end position="83"/>
    </location>
</feature>
<protein>
    <submittedName>
        <fullName evidence="5">AcrR family transcriptional regulator</fullName>
    </submittedName>
</protein>
<dbReference type="SUPFAM" id="SSF48498">
    <property type="entry name" value="Tetracyclin repressor-like, C-terminal domain"/>
    <property type="match status" value="1"/>
</dbReference>
<dbReference type="PANTHER" id="PTHR30328:SF54">
    <property type="entry name" value="HTH-TYPE TRANSCRIPTIONAL REPRESSOR SCO4008"/>
    <property type="match status" value="1"/>
</dbReference>
<evidence type="ECO:0000256" key="2">
    <source>
        <dbReference type="PROSITE-ProRule" id="PRU00335"/>
    </source>
</evidence>
<dbReference type="SUPFAM" id="SSF46689">
    <property type="entry name" value="Homeodomain-like"/>
    <property type="match status" value="1"/>
</dbReference>
<name>A0A840AVC9_9HYPH</name>
<gene>
    <name evidence="5" type="ORF">GGR25_004071</name>
</gene>
<dbReference type="Proteomes" id="UP000553963">
    <property type="component" value="Unassembled WGS sequence"/>
</dbReference>
<dbReference type="InterPro" id="IPR009057">
    <property type="entry name" value="Homeodomain-like_sf"/>
</dbReference>
<dbReference type="InterPro" id="IPR041474">
    <property type="entry name" value="NicS_C"/>
</dbReference>
<dbReference type="PRINTS" id="PR00455">
    <property type="entry name" value="HTHTETR"/>
</dbReference>
<dbReference type="PANTHER" id="PTHR30328">
    <property type="entry name" value="TRANSCRIPTIONAL REPRESSOR"/>
    <property type="match status" value="1"/>
</dbReference>
<feature type="DNA-binding region" description="H-T-H motif" evidence="2">
    <location>
        <begin position="46"/>
        <end position="65"/>
    </location>
</feature>
<dbReference type="InterPro" id="IPR050109">
    <property type="entry name" value="HTH-type_TetR-like_transc_reg"/>
</dbReference>
<dbReference type="GO" id="GO:0003677">
    <property type="term" value="F:DNA binding"/>
    <property type="evidence" value="ECO:0007669"/>
    <property type="project" value="UniProtKB-UniRule"/>
</dbReference>
<keyword evidence="1 2" id="KW-0238">DNA-binding</keyword>
<proteinExistence type="predicted"/>
<dbReference type="RefSeq" id="WP_183400661.1">
    <property type="nucleotide sequence ID" value="NZ_JACIDS010000005.1"/>
</dbReference>
<evidence type="ECO:0000256" key="3">
    <source>
        <dbReference type="SAM" id="MobiDB-lite"/>
    </source>
</evidence>
<dbReference type="InterPro" id="IPR001647">
    <property type="entry name" value="HTH_TetR"/>
</dbReference>
<evidence type="ECO:0000259" key="4">
    <source>
        <dbReference type="PROSITE" id="PS50977"/>
    </source>
</evidence>
<reference evidence="5 6" key="1">
    <citation type="submission" date="2020-08" db="EMBL/GenBank/DDBJ databases">
        <title>Genomic Encyclopedia of Type Strains, Phase IV (KMG-IV): sequencing the most valuable type-strain genomes for metagenomic binning, comparative biology and taxonomic classification.</title>
        <authorList>
            <person name="Goeker M."/>
        </authorList>
    </citation>
    <scope>NUCLEOTIDE SEQUENCE [LARGE SCALE GENOMIC DNA]</scope>
    <source>
        <strain evidence="5 6">DSM 25966</strain>
    </source>
</reference>
<dbReference type="PROSITE" id="PS50977">
    <property type="entry name" value="HTH_TETR_2"/>
    <property type="match status" value="1"/>
</dbReference>
<sequence length="225" mass="24974">MDQQSDEYLTKGKSRPANHRDPEGTSRSILNAATREFAEHGLSGARIDRIAALAGINKRMLYHYYGDKNALYLAVLEAAYARIRAAEAELALDALEPEASLLRLARFTFDYYLANPEFLSLLATENLHRAEHISASERLRSMHALFLGDLGRVLERGAETGVFRPGLDALDIYMTIAALGAFYLSNRFTLSAIFGRALSDPERVAAWRDHIGDVVLAYARAEGRA</sequence>
<organism evidence="5 6">
    <name type="scientific">Kaistia hirudinis</name>
    <dbReference type="NCBI Taxonomy" id="1293440"/>
    <lineage>
        <taxon>Bacteria</taxon>
        <taxon>Pseudomonadati</taxon>
        <taxon>Pseudomonadota</taxon>
        <taxon>Alphaproteobacteria</taxon>
        <taxon>Hyphomicrobiales</taxon>
        <taxon>Kaistiaceae</taxon>
        <taxon>Kaistia</taxon>
    </lineage>
</organism>
<dbReference type="Pfam" id="PF00440">
    <property type="entry name" value="TetR_N"/>
    <property type="match status" value="1"/>
</dbReference>
<dbReference type="Gene3D" id="1.10.357.10">
    <property type="entry name" value="Tetracycline Repressor, domain 2"/>
    <property type="match status" value="1"/>
</dbReference>
<keyword evidence="6" id="KW-1185">Reference proteome</keyword>
<accession>A0A840AVC9</accession>
<dbReference type="AlphaFoldDB" id="A0A840AVC9"/>
<evidence type="ECO:0000313" key="6">
    <source>
        <dbReference type="Proteomes" id="UP000553963"/>
    </source>
</evidence>
<comment type="caution">
    <text evidence="5">The sequence shown here is derived from an EMBL/GenBank/DDBJ whole genome shotgun (WGS) entry which is preliminary data.</text>
</comment>
<feature type="region of interest" description="Disordered" evidence="3">
    <location>
        <begin position="1"/>
        <end position="25"/>
    </location>
</feature>
<dbReference type="InterPro" id="IPR036271">
    <property type="entry name" value="Tet_transcr_reg_TetR-rel_C_sf"/>
</dbReference>